<feature type="region of interest" description="Disordered" evidence="1">
    <location>
        <begin position="237"/>
        <end position="271"/>
    </location>
</feature>
<proteinExistence type="predicted"/>
<evidence type="ECO:0000256" key="1">
    <source>
        <dbReference type="SAM" id="MobiDB-lite"/>
    </source>
</evidence>
<dbReference type="PANTHER" id="PTHR31558">
    <property type="entry name" value="CW14 PROTEIN"/>
    <property type="match status" value="1"/>
</dbReference>
<sequence>MSAPPAPAAASAATEVGVEFSVGDHAAEGGLSPRNTKRDDGKSPGIFVSTAHALRRKIKRPSDERRRRLARADTAKAMPTHRSALPLRNGASDNDKDDEDDGEDDGSDAASVQSAADIEIDTATAAAAAAAAATANKDVFFKEVFDDPPPRKQRERSPSPPARERRHLTPAPASNDSGKTRGRVERAVHRIATGHAAAGARRRLFQLRDKVRRDAKLPRELAPLATTLTESRFSLGGARRRTAQAPGKDDHLSSERVATGDAQGETGLGDDGADLSALADTHDLPYDDDRDEDEGTVVDLLARCFSSTVSLVMAAAAATTTCVVVVLSDGSGMFRLQVVAAVVSLLSLVSHADAAYRWSSRLAIAALSRQQHPSRAPARRNDQQAKKTTVLSHASTEEEDHRQPTSGGSSKRRTYLRRWRASSTEPGARPHRHKQEEPAPPHDESAPTPRKEEPRGIKIVPIAKDKTSGGPAKTRPPNTWSRPDSESFHLRGEAYMDDGVKQPSAPATYDPAEARVAVASAGPIRSVTDLPEVLRRSIDRGVYQPFSADRRRGRSYSSEDYELASGLRATGHLPRFLFVSINLPLEGPSLRPSRQGTRYAVMVTFFALSDYARSIVKTEEDMSRWPAALQLAETWLRTAPVDLVLNGRLKGIFNAHDSPAARSAFATSPYLAPRQVPRLAQKWNAKPVLMANNSTFGGGRTRQGISVVTHGSHGEGNTYVEVNIDVGDSFSYIARGAIYLVQNRLPTMGPLDIALTIEGRQQEELPEALLAAITFNQIDVTL</sequence>
<feature type="compositionally biased region" description="Basic and acidic residues" evidence="1">
    <location>
        <begin position="434"/>
        <end position="456"/>
    </location>
</feature>
<name>A0AAD7UCR6_9STRA</name>
<feature type="compositionally biased region" description="Basic and acidic residues" evidence="1">
    <location>
        <begin position="143"/>
        <end position="157"/>
    </location>
</feature>
<feature type="region of interest" description="Disordered" evidence="1">
    <location>
        <begin position="143"/>
        <end position="182"/>
    </location>
</feature>
<accession>A0AAD7UCR6</accession>
<dbReference type="PANTHER" id="PTHR31558:SF3">
    <property type="entry name" value="CW14 PROTEIN"/>
    <property type="match status" value="1"/>
</dbReference>
<reference evidence="3" key="1">
    <citation type="submission" date="2023-01" db="EMBL/GenBank/DDBJ databases">
        <title>Metagenome sequencing of chrysophaentin producing Chrysophaeum taylorii.</title>
        <authorList>
            <person name="Davison J."/>
            <person name="Bewley C."/>
        </authorList>
    </citation>
    <scope>NUCLEOTIDE SEQUENCE</scope>
    <source>
        <strain evidence="3">NIES-1699</strain>
    </source>
</reference>
<evidence type="ECO:0000313" key="4">
    <source>
        <dbReference type="Proteomes" id="UP001230188"/>
    </source>
</evidence>
<keyword evidence="4" id="KW-1185">Reference proteome</keyword>
<organism evidence="3 4">
    <name type="scientific">Chrysophaeum taylorii</name>
    <dbReference type="NCBI Taxonomy" id="2483200"/>
    <lineage>
        <taxon>Eukaryota</taxon>
        <taxon>Sar</taxon>
        <taxon>Stramenopiles</taxon>
        <taxon>Ochrophyta</taxon>
        <taxon>Pelagophyceae</taxon>
        <taxon>Pelagomonadales</taxon>
        <taxon>Pelagomonadaceae</taxon>
        <taxon>Chrysophaeum</taxon>
    </lineage>
</organism>
<evidence type="ECO:0000313" key="3">
    <source>
        <dbReference type="EMBL" id="KAJ8602526.1"/>
    </source>
</evidence>
<dbReference type="InterPro" id="IPR009769">
    <property type="entry name" value="EDR2_C"/>
</dbReference>
<feature type="domain" description="Protein ENHANCED DISEASE RESISTANCE 2 C-terminal" evidence="2">
    <location>
        <begin position="480"/>
        <end position="779"/>
    </location>
</feature>
<gene>
    <name evidence="3" type="ORF">CTAYLR_001305</name>
</gene>
<protein>
    <recommendedName>
        <fullName evidence="2">Protein ENHANCED DISEASE RESISTANCE 2 C-terminal domain-containing protein</fullName>
    </recommendedName>
</protein>
<feature type="compositionally biased region" description="Acidic residues" evidence="1">
    <location>
        <begin position="95"/>
        <end position="107"/>
    </location>
</feature>
<comment type="caution">
    <text evidence="3">The sequence shown here is derived from an EMBL/GenBank/DDBJ whole genome shotgun (WGS) entry which is preliminary data.</text>
</comment>
<feature type="compositionally biased region" description="Basic residues" evidence="1">
    <location>
        <begin position="410"/>
        <end position="420"/>
    </location>
</feature>
<feature type="compositionally biased region" description="Basic and acidic residues" evidence="1">
    <location>
        <begin position="60"/>
        <end position="74"/>
    </location>
</feature>
<dbReference type="Pfam" id="PF07059">
    <property type="entry name" value="EDR2_C"/>
    <property type="match status" value="1"/>
</dbReference>
<dbReference type="AlphaFoldDB" id="A0AAD7UCR6"/>
<feature type="region of interest" description="Disordered" evidence="1">
    <location>
        <begin position="369"/>
        <end position="485"/>
    </location>
</feature>
<evidence type="ECO:0000259" key="2">
    <source>
        <dbReference type="Pfam" id="PF07059"/>
    </source>
</evidence>
<feature type="region of interest" description="Disordered" evidence="1">
    <location>
        <begin position="24"/>
        <end position="115"/>
    </location>
</feature>
<dbReference type="Proteomes" id="UP001230188">
    <property type="component" value="Unassembled WGS sequence"/>
</dbReference>
<dbReference type="EMBL" id="JAQMWT010000379">
    <property type="protein sequence ID" value="KAJ8602526.1"/>
    <property type="molecule type" value="Genomic_DNA"/>
</dbReference>